<dbReference type="InterPro" id="IPR000975">
    <property type="entry name" value="IL-1_fam"/>
</dbReference>
<evidence type="ECO:0000256" key="4">
    <source>
        <dbReference type="SAM" id="MobiDB-lite"/>
    </source>
</evidence>
<dbReference type="FunFam" id="2.80.10.50:FF:000013">
    <property type="entry name" value="Interleukin-1"/>
    <property type="match status" value="1"/>
</dbReference>
<feature type="region of interest" description="Disordered" evidence="4">
    <location>
        <begin position="1"/>
        <end position="35"/>
    </location>
</feature>
<dbReference type="PANTHER" id="PTHR10078:SF34">
    <property type="entry name" value="INTERLEUKIN-37"/>
    <property type="match status" value="1"/>
</dbReference>
<evidence type="ECO:0000313" key="5">
    <source>
        <dbReference type="Proteomes" id="UP000515203"/>
    </source>
</evidence>
<comment type="similarity">
    <text evidence="2">Belongs to the IL-1 family.</text>
</comment>
<dbReference type="GO" id="GO:0005654">
    <property type="term" value="C:nucleoplasm"/>
    <property type="evidence" value="ECO:0007669"/>
    <property type="project" value="TreeGrafter"/>
</dbReference>
<reference evidence="6" key="1">
    <citation type="submission" date="2025-08" db="UniProtKB">
        <authorList>
            <consortium name="RefSeq"/>
        </authorList>
    </citation>
    <scope>IDENTIFICATION</scope>
</reference>
<accession>A0A6P6ELH7</accession>
<dbReference type="GO" id="GO:0005125">
    <property type="term" value="F:cytokine activity"/>
    <property type="evidence" value="ECO:0007669"/>
    <property type="project" value="InterPro"/>
</dbReference>
<gene>
    <name evidence="6" type="primary">LOC101561126</name>
</gene>
<comment type="subcellular location">
    <subcellularLocation>
        <location evidence="1">Secreted</location>
    </subcellularLocation>
</comment>
<keyword evidence="5" id="KW-1185">Reference proteome</keyword>
<dbReference type="Pfam" id="PF00340">
    <property type="entry name" value="IL1"/>
    <property type="match status" value="1"/>
</dbReference>
<name>A0A6P6ELH7_OCTDE</name>
<dbReference type="InParanoid" id="A0A6P6ELH7"/>
<dbReference type="OrthoDB" id="9449069at2759"/>
<dbReference type="GO" id="GO:0002437">
    <property type="term" value="P:inflammatory response to antigenic stimulus"/>
    <property type="evidence" value="ECO:0007669"/>
    <property type="project" value="TreeGrafter"/>
</dbReference>
<evidence type="ECO:0000256" key="3">
    <source>
        <dbReference type="ARBA" id="ARBA00022525"/>
    </source>
</evidence>
<proteinExistence type="inferred from homology"/>
<evidence type="ECO:0000313" key="6">
    <source>
        <dbReference type="RefSeq" id="XP_023573126.1"/>
    </source>
</evidence>
<dbReference type="InterPro" id="IPR008996">
    <property type="entry name" value="IL1/FGF"/>
</dbReference>
<organism evidence="5 6">
    <name type="scientific">Octodon degus</name>
    <name type="common">Degu</name>
    <name type="synonym">Sciurus degus</name>
    <dbReference type="NCBI Taxonomy" id="10160"/>
    <lineage>
        <taxon>Eukaryota</taxon>
        <taxon>Metazoa</taxon>
        <taxon>Chordata</taxon>
        <taxon>Craniata</taxon>
        <taxon>Vertebrata</taxon>
        <taxon>Euteleostomi</taxon>
        <taxon>Mammalia</taxon>
        <taxon>Eutheria</taxon>
        <taxon>Euarchontoglires</taxon>
        <taxon>Glires</taxon>
        <taxon>Rodentia</taxon>
        <taxon>Hystricomorpha</taxon>
        <taxon>Octodontidae</taxon>
        <taxon>Octodon</taxon>
    </lineage>
</organism>
<dbReference type="Proteomes" id="UP000515203">
    <property type="component" value="Unplaced"/>
</dbReference>
<evidence type="ECO:0000256" key="2">
    <source>
        <dbReference type="ARBA" id="ARBA00010448"/>
    </source>
</evidence>
<dbReference type="Gene3D" id="2.80.10.50">
    <property type="match status" value="1"/>
</dbReference>
<evidence type="ECO:0000256" key="1">
    <source>
        <dbReference type="ARBA" id="ARBA00004613"/>
    </source>
</evidence>
<feature type="region of interest" description="Disordered" evidence="4">
    <location>
        <begin position="58"/>
        <end position="83"/>
    </location>
</feature>
<dbReference type="GeneID" id="101561126"/>
<dbReference type="GO" id="GO:0019221">
    <property type="term" value="P:cytokine-mediated signaling pathway"/>
    <property type="evidence" value="ECO:0007669"/>
    <property type="project" value="TreeGrafter"/>
</dbReference>
<dbReference type="GO" id="GO:0071222">
    <property type="term" value="P:cellular response to lipopolysaccharide"/>
    <property type="evidence" value="ECO:0007669"/>
    <property type="project" value="TreeGrafter"/>
</dbReference>
<dbReference type="SMART" id="SM00125">
    <property type="entry name" value="IL1"/>
    <property type="match status" value="1"/>
</dbReference>
<dbReference type="RefSeq" id="XP_023573126.1">
    <property type="nucleotide sequence ID" value="XM_023717358.1"/>
</dbReference>
<dbReference type="GO" id="GO:0010628">
    <property type="term" value="P:positive regulation of gene expression"/>
    <property type="evidence" value="ECO:0007669"/>
    <property type="project" value="TreeGrafter"/>
</dbReference>
<dbReference type="SUPFAM" id="SSF50353">
    <property type="entry name" value="Cytokine"/>
    <property type="match status" value="1"/>
</dbReference>
<protein>
    <submittedName>
        <fullName evidence="6">Interleukin-37-like</fullName>
    </submittedName>
</protein>
<dbReference type="AlphaFoldDB" id="A0A6P6ELH7"/>
<sequence length="261" mass="28836">MRDRKAAHLPASRNKKKRGRGGGGREGQGEEMEQLPRPCFSSCLALCSFSGWARSSVGGSSSTKPELPFRDQGEAQSEESEAGGHLLSEASLASLAPSKSGAKLKCTPKKFHIRDTNQQVLVLQRNILKAVPDKVGQCKDATFYVLPSIHSRYGNRNAIFLAVSKEELCLCCDPVKKRRKPTLKLKKKNINELNSLKKKESLPFTFYKQKDGSYYTLESAANCGYFISTSCKPNQPVGVTARTGKQNINFLFEGEKVDLEK</sequence>
<dbReference type="PANTHER" id="PTHR10078">
    <property type="entry name" value="INTERLEUKIN-1 FAMILY MEMBER"/>
    <property type="match status" value="1"/>
</dbReference>
<keyword evidence="3" id="KW-0964">Secreted</keyword>
<dbReference type="GO" id="GO:0005615">
    <property type="term" value="C:extracellular space"/>
    <property type="evidence" value="ECO:0007669"/>
    <property type="project" value="InterPro"/>
</dbReference>